<protein>
    <submittedName>
        <fullName evidence="2">CLUMA_CG010489, isoform A</fullName>
    </submittedName>
</protein>
<feature type="region of interest" description="Disordered" evidence="1">
    <location>
        <begin position="1"/>
        <end position="33"/>
    </location>
</feature>
<sequence>MKKRIKQQSRELFESPMGKKKHLDENGGKEISKRRDEMLLGKISSVQFSRSKDQHRFRNSSYLREKNKEKENRKVLWLLRIFCGQLKTFKSMIKNNFIDFWCEEV</sequence>
<dbReference type="AlphaFoldDB" id="A0A1J1IBY1"/>
<evidence type="ECO:0000256" key="1">
    <source>
        <dbReference type="SAM" id="MobiDB-lite"/>
    </source>
</evidence>
<keyword evidence="3" id="KW-1185">Reference proteome</keyword>
<evidence type="ECO:0000313" key="2">
    <source>
        <dbReference type="EMBL" id="CRK97068.1"/>
    </source>
</evidence>
<accession>A0A1J1IBY1</accession>
<organism evidence="2 3">
    <name type="scientific">Clunio marinus</name>
    <dbReference type="NCBI Taxonomy" id="568069"/>
    <lineage>
        <taxon>Eukaryota</taxon>
        <taxon>Metazoa</taxon>
        <taxon>Ecdysozoa</taxon>
        <taxon>Arthropoda</taxon>
        <taxon>Hexapoda</taxon>
        <taxon>Insecta</taxon>
        <taxon>Pterygota</taxon>
        <taxon>Neoptera</taxon>
        <taxon>Endopterygota</taxon>
        <taxon>Diptera</taxon>
        <taxon>Nematocera</taxon>
        <taxon>Chironomoidea</taxon>
        <taxon>Chironomidae</taxon>
        <taxon>Clunio</taxon>
    </lineage>
</organism>
<proteinExistence type="predicted"/>
<dbReference type="Proteomes" id="UP000183832">
    <property type="component" value="Unassembled WGS sequence"/>
</dbReference>
<gene>
    <name evidence="2" type="ORF">CLUMA_CG010489</name>
</gene>
<evidence type="ECO:0000313" key="3">
    <source>
        <dbReference type="Proteomes" id="UP000183832"/>
    </source>
</evidence>
<name>A0A1J1IBY1_9DIPT</name>
<reference evidence="2 3" key="1">
    <citation type="submission" date="2015-04" db="EMBL/GenBank/DDBJ databases">
        <authorList>
            <person name="Syromyatnikov M.Y."/>
            <person name="Popov V.N."/>
        </authorList>
    </citation>
    <scope>NUCLEOTIDE SEQUENCE [LARGE SCALE GENOMIC DNA]</scope>
</reference>
<feature type="compositionally biased region" description="Basic and acidic residues" evidence="1">
    <location>
        <begin position="22"/>
        <end position="33"/>
    </location>
</feature>
<dbReference type="EMBL" id="CVRI01000046">
    <property type="protein sequence ID" value="CRK97068.1"/>
    <property type="molecule type" value="Genomic_DNA"/>
</dbReference>